<dbReference type="InterPro" id="IPR001567">
    <property type="entry name" value="Pept_M3A_M3B_dom"/>
</dbReference>
<accession>A0A7T4JW44</accession>
<organism evidence="9 10">
    <name type="scientific">Corynebacterium glucuronolyticum</name>
    <dbReference type="NCBI Taxonomy" id="39791"/>
    <lineage>
        <taxon>Bacteria</taxon>
        <taxon>Bacillati</taxon>
        <taxon>Actinomycetota</taxon>
        <taxon>Actinomycetes</taxon>
        <taxon>Mycobacteriales</taxon>
        <taxon>Corynebacteriaceae</taxon>
        <taxon>Corynebacterium</taxon>
    </lineage>
</organism>
<evidence type="ECO:0000256" key="1">
    <source>
        <dbReference type="ARBA" id="ARBA00006040"/>
    </source>
</evidence>
<dbReference type="InterPro" id="IPR024077">
    <property type="entry name" value="Neurolysin/TOP_dom2"/>
</dbReference>
<evidence type="ECO:0000313" key="9">
    <source>
        <dbReference type="EMBL" id="QQB47507.1"/>
    </source>
</evidence>
<dbReference type="InterPro" id="IPR045090">
    <property type="entry name" value="Pept_M3A_M3B"/>
</dbReference>
<evidence type="ECO:0000256" key="7">
    <source>
        <dbReference type="RuleBase" id="RU003435"/>
    </source>
</evidence>
<dbReference type="GO" id="GO:0005829">
    <property type="term" value="C:cytosol"/>
    <property type="evidence" value="ECO:0007669"/>
    <property type="project" value="TreeGrafter"/>
</dbReference>
<evidence type="ECO:0000256" key="6">
    <source>
        <dbReference type="ARBA" id="ARBA00023049"/>
    </source>
</evidence>
<dbReference type="GO" id="GO:0046872">
    <property type="term" value="F:metal ion binding"/>
    <property type="evidence" value="ECO:0007669"/>
    <property type="project" value="UniProtKB-UniRule"/>
</dbReference>
<name>A0A7T4JW44_9CORY</name>
<dbReference type="InterPro" id="IPR024079">
    <property type="entry name" value="MetalloPept_cat_dom_sf"/>
</dbReference>
<keyword evidence="6 7" id="KW-0482">Metalloprotease</keyword>
<feature type="domain" description="Peptidase M3A/M3B catalytic" evidence="8">
    <location>
        <begin position="221"/>
        <end position="671"/>
    </location>
</feature>
<dbReference type="FunFam" id="3.40.390.10:FF:000009">
    <property type="entry name" value="Oligopeptidase A"/>
    <property type="match status" value="1"/>
</dbReference>
<proteinExistence type="inferred from homology"/>
<evidence type="ECO:0000256" key="5">
    <source>
        <dbReference type="ARBA" id="ARBA00022833"/>
    </source>
</evidence>
<dbReference type="GeneID" id="92760626"/>
<dbReference type="Gene3D" id="3.40.390.10">
    <property type="entry name" value="Collagenase (Catalytic Domain)"/>
    <property type="match status" value="1"/>
</dbReference>
<dbReference type="Gene3D" id="1.10.1370.10">
    <property type="entry name" value="Neurolysin, domain 3"/>
    <property type="match status" value="1"/>
</dbReference>
<comment type="cofactor">
    <cofactor evidence="7">
        <name>Zn(2+)</name>
        <dbReference type="ChEBI" id="CHEBI:29105"/>
    </cofactor>
    <text evidence="7">Binds 1 zinc ion.</text>
</comment>
<evidence type="ECO:0000259" key="8">
    <source>
        <dbReference type="Pfam" id="PF01432"/>
    </source>
</evidence>
<dbReference type="GO" id="GO:0006508">
    <property type="term" value="P:proteolysis"/>
    <property type="evidence" value="ECO:0007669"/>
    <property type="project" value="UniProtKB-KW"/>
</dbReference>
<protein>
    <submittedName>
        <fullName evidence="9">M3 family metallopeptidase</fullName>
    </submittedName>
</protein>
<keyword evidence="3 7" id="KW-0479">Metal-binding</keyword>
<evidence type="ECO:0000313" key="10">
    <source>
        <dbReference type="Proteomes" id="UP000596145"/>
    </source>
</evidence>
<keyword evidence="4 7" id="KW-0378">Hydrolase</keyword>
<dbReference type="SUPFAM" id="SSF55486">
    <property type="entry name" value="Metalloproteases ('zincins'), catalytic domain"/>
    <property type="match status" value="1"/>
</dbReference>
<sequence length="676" mass="75342">MNLMTNPLLKESPLPYHLPPFAEITDAHVLPAFREGLAAHDKEIEEILAEPEATWENTVEAFERSGAILDRVCAYIYNVVGTDSNDTREAIVAEMSPALAEHENAIYQNEALYERIQQVTPPEAEGERLKKELLRRFTRAGVRLSANGKKRLSAIDRELAELDDRFSKTLNSTTRDLAVEFTRAELEGLSDDQVASYHVSGDTYRVPLELPTVQSLQRELTRHDSRAKLYEESQKRGGEENLRLAVTMATLRAERARLLGYRTHADYVIEVETADDADAARTLLADLAPSASANAAGEFKLLVDTADEPVTGADWPYWESRVKVRDYALDEAELKEYFPLDRVLRDGVFYAANRLYGITVTHRDDLHGYNPDTDVWEVKEEDGTGIGLIITDYFARPEKRGGAWMSSFNDQAHLTGEKPVVVNVLSITKPTDGSTPLLTMDEVTTLFHEFGHALHGLLSDVKYPSFSGTNVPRDWVEFPSQINENWALDPAVIRHYAHHVTTGEVIPDRLIDAIEKARLFGQGFATAEYLGAAIVDLAWHSLTLDEVQKIAATPESVAEFEANALESYGLSVDHLAPRYQTAYFQHIFAGGYSAGYYSYLWAEALDADGFSWFTETGAAGAEDVPATTVREAGQRFRDLILSTGASKDYTSQFRTLRGRDKDVAPLLARRGLMGAV</sequence>
<reference evidence="9 10" key="1">
    <citation type="submission" date="2020-12" db="EMBL/GenBank/DDBJ databases">
        <title>FDA dAtabase for Regulatory Grade micrObial Sequences (FDA-ARGOS): Supporting development and validation of Infectious Disease Dx tests.</title>
        <authorList>
            <person name="Sproer C."/>
            <person name="Gronow S."/>
            <person name="Severitt S."/>
            <person name="Schroder I."/>
            <person name="Tallon L."/>
            <person name="Sadzewicz L."/>
            <person name="Zhao X."/>
            <person name="Boylan J."/>
            <person name="Ott S."/>
            <person name="Bowen H."/>
            <person name="Vavikolanu K."/>
            <person name="Mehta A."/>
            <person name="Aluvathingal J."/>
            <person name="Nadendla S."/>
            <person name="Lowell S."/>
            <person name="Myers T."/>
            <person name="Yan Y."/>
            <person name="Sichtig H."/>
        </authorList>
    </citation>
    <scope>NUCLEOTIDE SEQUENCE [LARGE SCALE GENOMIC DNA]</scope>
    <source>
        <strain evidence="9 10">FDAARGOS_1053</strain>
    </source>
</reference>
<dbReference type="EMBL" id="CP066007">
    <property type="protein sequence ID" value="QQB47507.1"/>
    <property type="molecule type" value="Genomic_DNA"/>
</dbReference>
<dbReference type="GO" id="GO:0004222">
    <property type="term" value="F:metalloendopeptidase activity"/>
    <property type="evidence" value="ECO:0007669"/>
    <property type="project" value="InterPro"/>
</dbReference>
<evidence type="ECO:0000256" key="4">
    <source>
        <dbReference type="ARBA" id="ARBA00022801"/>
    </source>
</evidence>
<dbReference type="PANTHER" id="PTHR43660:SF1">
    <property type="entry name" value="DIPEPTIDYL CARBOXYPEPTIDASE"/>
    <property type="match status" value="1"/>
</dbReference>
<comment type="similarity">
    <text evidence="1 7">Belongs to the peptidase M3 family.</text>
</comment>
<gene>
    <name evidence="9" type="ORF">I6I10_06430</name>
</gene>
<evidence type="ECO:0000256" key="2">
    <source>
        <dbReference type="ARBA" id="ARBA00022670"/>
    </source>
</evidence>
<dbReference type="Pfam" id="PF01432">
    <property type="entry name" value="Peptidase_M3"/>
    <property type="match status" value="1"/>
</dbReference>
<dbReference type="Proteomes" id="UP000596145">
    <property type="component" value="Chromosome"/>
</dbReference>
<dbReference type="OrthoDB" id="9773538at2"/>
<evidence type="ECO:0000256" key="3">
    <source>
        <dbReference type="ARBA" id="ARBA00022723"/>
    </source>
</evidence>
<keyword evidence="2 7" id="KW-0645">Protease</keyword>
<dbReference type="GO" id="GO:0004180">
    <property type="term" value="F:carboxypeptidase activity"/>
    <property type="evidence" value="ECO:0007669"/>
    <property type="project" value="TreeGrafter"/>
</dbReference>
<dbReference type="AlphaFoldDB" id="A0A7T4JW44"/>
<dbReference type="RefSeq" id="WP_084036852.1">
    <property type="nucleotide sequence ID" value="NZ_CP066007.1"/>
</dbReference>
<dbReference type="CDD" id="cd06456">
    <property type="entry name" value="M3A_DCP"/>
    <property type="match status" value="1"/>
</dbReference>
<dbReference type="InterPro" id="IPR034005">
    <property type="entry name" value="M3A_DCP"/>
</dbReference>
<dbReference type="PANTHER" id="PTHR43660">
    <property type="entry name" value="DIPEPTIDYL CARBOXYPEPTIDASE"/>
    <property type="match status" value="1"/>
</dbReference>
<keyword evidence="5 7" id="KW-0862">Zinc</keyword>